<dbReference type="Pfam" id="PF14226">
    <property type="entry name" value="DIOX_N"/>
    <property type="match status" value="1"/>
</dbReference>
<evidence type="ECO:0000313" key="7">
    <source>
        <dbReference type="EMBL" id="KIW18952.1"/>
    </source>
</evidence>
<organism evidence="7 8">
    <name type="scientific">Exophiala spinifera</name>
    <dbReference type="NCBI Taxonomy" id="91928"/>
    <lineage>
        <taxon>Eukaryota</taxon>
        <taxon>Fungi</taxon>
        <taxon>Dikarya</taxon>
        <taxon>Ascomycota</taxon>
        <taxon>Pezizomycotina</taxon>
        <taxon>Eurotiomycetes</taxon>
        <taxon>Chaetothyriomycetidae</taxon>
        <taxon>Chaetothyriales</taxon>
        <taxon>Herpotrichiellaceae</taxon>
        <taxon>Exophiala</taxon>
    </lineage>
</organism>
<dbReference type="InterPro" id="IPR005123">
    <property type="entry name" value="Oxoglu/Fe-dep_dioxygenase_dom"/>
</dbReference>
<evidence type="ECO:0000313" key="8">
    <source>
        <dbReference type="Proteomes" id="UP000053328"/>
    </source>
</evidence>
<keyword evidence="2 5" id="KW-0479">Metal-binding</keyword>
<dbReference type="PANTHER" id="PTHR10209:SF804">
    <property type="entry name" value="FE2OG DIOXYGENASE DOMAIN-CONTAINING PROTEIN"/>
    <property type="match status" value="1"/>
</dbReference>
<evidence type="ECO:0000259" key="6">
    <source>
        <dbReference type="PROSITE" id="PS51471"/>
    </source>
</evidence>
<keyword evidence="3 5" id="KW-0560">Oxidoreductase</keyword>
<keyword evidence="4 5" id="KW-0408">Iron</keyword>
<dbReference type="EMBL" id="KN847493">
    <property type="protein sequence ID" value="KIW18952.1"/>
    <property type="molecule type" value="Genomic_DNA"/>
</dbReference>
<dbReference type="GO" id="GO:0044283">
    <property type="term" value="P:small molecule biosynthetic process"/>
    <property type="evidence" value="ECO:0007669"/>
    <property type="project" value="UniProtKB-ARBA"/>
</dbReference>
<dbReference type="AlphaFoldDB" id="A0A0D2A1Y9"/>
<dbReference type="GeneID" id="27330324"/>
<sequence length="369" mass="41837">MSSTVVQETKQAGIEGWTTLQLTSAYGPVFRSVRTTPPRDATREEIPVIDVSGIFSKDVEDRKAVAAQIRQAATSIGFFYMKNHGIPQNTIASALKASKTFFHQPQEIKERVSVSGSKWHNGWNGPKSHRANAVESVDYRESFGMRYDPNYDPAVEDIESIPQNIKDGFRAEEYCWNETSNVPGFKEDVIEYWRACLSTARRLVRTFALALDLPENHFDTMTSHPDAAIALNYYPPIPESALGDKEEAVSIGSHTDLQLFTMLWQDQNGGLQVLNRDGQWLNATPIEDTFVVNIGDYLMRITNDRFVSTVHRAKNFNTNERFSMPFFFGFNFNETCGVLPSCVDEDHPAKYEPISCQEWVHLRFKATNI</sequence>
<dbReference type="InterPro" id="IPR044861">
    <property type="entry name" value="IPNS-like_FE2OG_OXY"/>
</dbReference>
<dbReference type="PANTHER" id="PTHR10209">
    <property type="entry name" value="OXIDOREDUCTASE, 2OG-FE II OXYGENASE FAMILY PROTEIN"/>
    <property type="match status" value="1"/>
</dbReference>
<dbReference type="InterPro" id="IPR027443">
    <property type="entry name" value="IPNS-like_sf"/>
</dbReference>
<keyword evidence="8" id="KW-1185">Reference proteome</keyword>
<dbReference type="RefSeq" id="XP_016239168.1">
    <property type="nucleotide sequence ID" value="XM_016377598.1"/>
</dbReference>
<evidence type="ECO:0000256" key="2">
    <source>
        <dbReference type="ARBA" id="ARBA00022723"/>
    </source>
</evidence>
<dbReference type="SUPFAM" id="SSF51197">
    <property type="entry name" value="Clavaminate synthase-like"/>
    <property type="match status" value="1"/>
</dbReference>
<protein>
    <recommendedName>
        <fullName evidence="6">Fe2OG dioxygenase domain-containing protein</fullName>
    </recommendedName>
</protein>
<dbReference type="STRING" id="91928.A0A0D2A1Y9"/>
<proteinExistence type="inferred from homology"/>
<gene>
    <name evidence="7" type="ORF">PV08_03241</name>
</gene>
<dbReference type="GO" id="GO:0046872">
    <property type="term" value="F:metal ion binding"/>
    <property type="evidence" value="ECO:0007669"/>
    <property type="project" value="UniProtKB-KW"/>
</dbReference>
<evidence type="ECO:0000256" key="1">
    <source>
        <dbReference type="ARBA" id="ARBA00008056"/>
    </source>
</evidence>
<accession>A0A0D2A1Y9</accession>
<evidence type="ECO:0000256" key="5">
    <source>
        <dbReference type="RuleBase" id="RU003682"/>
    </source>
</evidence>
<dbReference type="GO" id="GO:0016491">
    <property type="term" value="F:oxidoreductase activity"/>
    <property type="evidence" value="ECO:0007669"/>
    <property type="project" value="UniProtKB-KW"/>
</dbReference>
<evidence type="ECO:0000256" key="3">
    <source>
        <dbReference type="ARBA" id="ARBA00023002"/>
    </source>
</evidence>
<comment type="similarity">
    <text evidence="1 5">Belongs to the iron/ascorbate-dependent oxidoreductase family.</text>
</comment>
<dbReference type="PRINTS" id="PR00682">
    <property type="entry name" value="IPNSYNTHASE"/>
</dbReference>
<reference evidence="7 8" key="1">
    <citation type="submission" date="2015-01" db="EMBL/GenBank/DDBJ databases">
        <title>The Genome Sequence of Exophiala spinifera CBS89968.</title>
        <authorList>
            <consortium name="The Broad Institute Genomics Platform"/>
            <person name="Cuomo C."/>
            <person name="de Hoog S."/>
            <person name="Gorbushina A."/>
            <person name="Stielow B."/>
            <person name="Teixiera M."/>
            <person name="Abouelleil A."/>
            <person name="Chapman S.B."/>
            <person name="Priest M."/>
            <person name="Young S.K."/>
            <person name="Wortman J."/>
            <person name="Nusbaum C."/>
            <person name="Birren B."/>
        </authorList>
    </citation>
    <scope>NUCLEOTIDE SEQUENCE [LARGE SCALE GENOMIC DNA]</scope>
    <source>
        <strain evidence="7 8">CBS 89968</strain>
    </source>
</reference>
<dbReference type="Gene3D" id="2.60.120.330">
    <property type="entry name" value="B-lactam Antibiotic, Isopenicillin N Synthase, Chain"/>
    <property type="match status" value="1"/>
</dbReference>
<dbReference type="HOGENOM" id="CLU_010119_6_3_1"/>
<name>A0A0D2A1Y9_9EURO</name>
<dbReference type="Proteomes" id="UP000053328">
    <property type="component" value="Unassembled WGS sequence"/>
</dbReference>
<dbReference type="PROSITE" id="PS51471">
    <property type="entry name" value="FE2OG_OXY"/>
    <property type="match status" value="1"/>
</dbReference>
<feature type="domain" description="Fe2OG dioxygenase" evidence="6">
    <location>
        <begin position="224"/>
        <end position="330"/>
    </location>
</feature>
<evidence type="ECO:0000256" key="4">
    <source>
        <dbReference type="ARBA" id="ARBA00023004"/>
    </source>
</evidence>
<dbReference type="InterPro" id="IPR026992">
    <property type="entry name" value="DIOX_N"/>
</dbReference>
<dbReference type="OrthoDB" id="288590at2759"/>
<dbReference type="Pfam" id="PF03171">
    <property type="entry name" value="2OG-FeII_Oxy"/>
    <property type="match status" value="1"/>
</dbReference>
<dbReference type="VEuPathDB" id="FungiDB:PV08_03241"/>